<dbReference type="Gene3D" id="3.40.50.280">
    <property type="entry name" value="Cobalamin-binding domain"/>
    <property type="match status" value="1"/>
</dbReference>
<evidence type="ECO:0000259" key="6">
    <source>
        <dbReference type="PROSITE" id="PS51332"/>
    </source>
</evidence>
<dbReference type="InterPro" id="IPR006638">
    <property type="entry name" value="Elp3/MiaA/NifB-like_rSAM"/>
</dbReference>
<dbReference type="InterPro" id="IPR023404">
    <property type="entry name" value="rSAM_horseshoe"/>
</dbReference>
<dbReference type="Proteomes" id="UP000582643">
    <property type="component" value="Unassembled WGS sequence"/>
</dbReference>
<dbReference type="InterPro" id="IPR007197">
    <property type="entry name" value="rSAM"/>
</dbReference>
<keyword evidence="4" id="KW-0408">Iron</keyword>
<dbReference type="GO" id="GO:0003824">
    <property type="term" value="F:catalytic activity"/>
    <property type="evidence" value="ECO:0007669"/>
    <property type="project" value="InterPro"/>
</dbReference>
<dbReference type="PROSITE" id="PS51918">
    <property type="entry name" value="RADICAL_SAM"/>
    <property type="match status" value="1"/>
</dbReference>
<accession>A0A7W7U6P8</accession>
<dbReference type="AlphaFoldDB" id="A0A7W7U6P8"/>
<dbReference type="Gene3D" id="3.80.30.20">
    <property type="entry name" value="tm_1862 like domain"/>
    <property type="match status" value="1"/>
</dbReference>
<evidence type="ECO:0000256" key="2">
    <source>
        <dbReference type="ARBA" id="ARBA00022691"/>
    </source>
</evidence>
<keyword evidence="9" id="KW-1185">Reference proteome</keyword>
<dbReference type="SMART" id="SM00729">
    <property type="entry name" value="Elp3"/>
    <property type="match status" value="1"/>
</dbReference>
<dbReference type="EMBL" id="JACHJY010000011">
    <property type="protein sequence ID" value="MBB4985959.1"/>
    <property type="molecule type" value="Genomic_DNA"/>
</dbReference>
<dbReference type="GO" id="GO:0051536">
    <property type="term" value="F:iron-sulfur cluster binding"/>
    <property type="evidence" value="ECO:0007669"/>
    <property type="project" value="UniProtKB-KW"/>
</dbReference>
<feature type="domain" description="Radical SAM core" evidence="7">
    <location>
        <begin position="177"/>
        <end position="409"/>
    </location>
</feature>
<dbReference type="InterPro" id="IPR051198">
    <property type="entry name" value="BchE-like"/>
</dbReference>
<dbReference type="Pfam" id="PF04055">
    <property type="entry name" value="Radical_SAM"/>
    <property type="match status" value="1"/>
</dbReference>
<dbReference type="GO" id="GO:0031419">
    <property type="term" value="F:cobalamin binding"/>
    <property type="evidence" value="ECO:0007669"/>
    <property type="project" value="InterPro"/>
</dbReference>
<evidence type="ECO:0000256" key="3">
    <source>
        <dbReference type="ARBA" id="ARBA00022723"/>
    </source>
</evidence>
<dbReference type="PANTHER" id="PTHR43409">
    <property type="entry name" value="ANAEROBIC MAGNESIUM-PROTOPORPHYRIN IX MONOMETHYL ESTER CYCLASE-RELATED"/>
    <property type="match status" value="1"/>
</dbReference>
<comment type="cofactor">
    <cofactor evidence="1">
        <name>[4Fe-4S] cluster</name>
        <dbReference type="ChEBI" id="CHEBI:49883"/>
    </cofactor>
</comment>
<keyword evidence="3" id="KW-0479">Metal-binding</keyword>
<dbReference type="SFLD" id="SFLDG01082">
    <property type="entry name" value="B12-binding_domain_containing"/>
    <property type="match status" value="1"/>
</dbReference>
<evidence type="ECO:0000313" key="9">
    <source>
        <dbReference type="Proteomes" id="UP000582643"/>
    </source>
</evidence>
<evidence type="ECO:0000256" key="1">
    <source>
        <dbReference type="ARBA" id="ARBA00001966"/>
    </source>
</evidence>
<dbReference type="PANTHER" id="PTHR43409:SF16">
    <property type="entry name" value="SLR0320 PROTEIN"/>
    <property type="match status" value="1"/>
</dbReference>
<organism evidence="8 9">
    <name type="scientific">Streptomyces nymphaeiformis</name>
    <dbReference type="NCBI Taxonomy" id="2663842"/>
    <lineage>
        <taxon>Bacteria</taxon>
        <taxon>Bacillati</taxon>
        <taxon>Actinomycetota</taxon>
        <taxon>Actinomycetes</taxon>
        <taxon>Kitasatosporales</taxon>
        <taxon>Streptomycetaceae</taxon>
        <taxon>Streptomyces</taxon>
    </lineage>
</organism>
<protein>
    <submittedName>
        <fullName evidence="8">Radical SAM superfamily enzyme YgiQ (UPF0313 family)</fullName>
    </submittedName>
</protein>
<dbReference type="SUPFAM" id="SSF102114">
    <property type="entry name" value="Radical SAM enzymes"/>
    <property type="match status" value="1"/>
</dbReference>
<keyword evidence="2" id="KW-0949">S-adenosyl-L-methionine</keyword>
<dbReference type="GO" id="GO:0046872">
    <property type="term" value="F:metal ion binding"/>
    <property type="evidence" value="ECO:0007669"/>
    <property type="project" value="UniProtKB-KW"/>
</dbReference>
<evidence type="ECO:0000259" key="7">
    <source>
        <dbReference type="PROSITE" id="PS51918"/>
    </source>
</evidence>
<evidence type="ECO:0000256" key="4">
    <source>
        <dbReference type="ARBA" id="ARBA00023004"/>
    </source>
</evidence>
<dbReference type="InterPro" id="IPR058240">
    <property type="entry name" value="rSAM_sf"/>
</dbReference>
<dbReference type="SFLD" id="SFLDS00029">
    <property type="entry name" value="Radical_SAM"/>
    <property type="match status" value="1"/>
</dbReference>
<evidence type="ECO:0000256" key="5">
    <source>
        <dbReference type="ARBA" id="ARBA00023014"/>
    </source>
</evidence>
<proteinExistence type="predicted"/>
<keyword evidence="5" id="KW-0411">Iron-sulfur</keyword>
<dbReference type="InterPro" id="IPR006158">
    <property type="entry name" value="Cobalamin-bd"/>
</dbReference>
<gene>
    <name evidence="8" type="ORF">GGE06_006921</name>
</gene>
<dbReference type="PROSITE" id="PS51332">
    <property type="entry name" value="B12_BINDING"/>
    <property type="match status" value="1"/>
</dbReference>
<evidence type="ECO:0000313" key="8">
    <source>
        <dbReference type="EMBL" id="MBB4985959.1"/>
    </source>
</evidence>
<comment type="caution">
    <text evidence="8">The sequence shown here is derived from an EMBL/GenBank/DDBJ whole genome shotgun (WGS) entry which is preliminary data.</text>
</comment>
<dbReference type="RefSeq" id="WP_116160499.1">
    <property type="nucleotide sequence ID" value="NZ_JACHJY010000011.1"/>
</dbReference>
<name>A0A7W7U6P8_9ACTN</name>
<reference evidence="8 9" key="1">
    <citation type="submission" date="2020-08" db="EMBL/GenBank/DDBJ databases">
        <title>Genomic Encyclopedia of Type Strains, Phase III (KMG-III): the genomes of soil and plant-associated and newly described type strains.</title>
        <authorList>
            <person name="Whitman W."/>
        </authorList>
    </citation>
    <scope>NUCLEOTIDE SEQUENCE [LARGE SCALE GENOMIC DNA]</scope>
    <source>
        <strain evidence="8 9">SFB5A</strain>
    </source>
</reference>
<dbReference type="GO" id="GO:0005829">
    <property type="term" value="C:cytosol"/>
    <property type="evidence" value="ECO:0007669"/>
    <property type="project" value="TreeGrafter"/>
</dbReference>
<feature type="domain" description="B12-binding" evidence="6">
    <location>
        <begin position="4"/>
        <end position="151"/>
    </location>
</feature>
<sequence>MSRVLLVNLASLPMDGNQPIFPIGVRCVQDALDRAGHVTRLMDFVAEPAGLTDLEWLGDAWDVIGFTIRNIDPIDITCSTHVDEYVSFAKRVRAELDRRGLDPVLVGGGPGFSLFGDTLVDRLGLDVGVIGPGEQVMLDIATDPRSFKGRGGVLQGRRHCGFLTDTLSHPASLMAAYTNAHQAMIGVETRRKTCYQTCGYCPYAYIEGDNAGDLKPLDVLADEIRGIHRAGFRRIFFTDGIFNSELRFAKEVVQLVKDLALDGLTWSAYFTPKPFDDEFGEMLQDSGVEAVVVSPDSLDDTMMRNLGKSFSTRHVSRFLERSRKNDLPVKVNVVFGGPGEDRESVRNSARFINENLRDDELVMHVGYRVLPETNLAKQLGADDDQLLYPVFYPFDLDVFNWIIQDLDSRFITPQLMMNLMAGRAAARKMARTEAMPAVAPPGRTYLALASVGGGGGSGCGD</sequence>